<organism evidence="2 3">
    <name type="scientific">Cyclotella atomus</name>
    <dbReference type="NCBI Taxonomy" id="382360"/>
    <lineage>
        <taxon>Eukaryota</taxon>
        <taxon>Sar</taxon>
        <taxon>Stramenopiles</taxon>
        <taxon>Ochrophyta</taxon>
        <taxon>Bacillariophyta</taxon>
        <taxon>Coscinodiscophyceae</taxon>
        <taxon>Thalassiosirophycidae</taxon>
        <taxon>Stephanodiscales</taxon>
        <taxon>Stephanodiscaceae</taxon>
        <taxon>Cyclotella</taxon>
    </lineage>
</organism>
<comment type="caution">
    <text evidence="2">The sequence shown here is derived from an EMBL/GenBank/DDBJ whole genome shotgun (WGS) entry which is preliminary data.</text>
</comment>
<feature type="transmembrane region" description="Helical" evidence="1">
    <location>
        <begin position="149"/>
        <end position="167"/>
    </location>
</feature>
<dbReference type="Proteomes" id="UP001530400">
    <property type="component" value="Unassembled WGS sequence"/>
</dbReference>
<reference evidence="2 3" key="1">
    <citation type="submission" date="2024-10" db="EMBL/GenBank/DDBJ databases">
        <title>Updated reference genomes for cyclostephanoid diatoms.</title>
        <authorList>
            <person name="Roberts W.R."/>
            <person name="Alverson A.J."/>
        </authorList>
    </citation>
    <scope>NUCLEOTIDE SEQUENCE [LARGE SCALE GENOMIC DNA]</scope>
    <source>
        <strain evidence="2 3">AJA010-31</strain>
    </source>
</reference>
<dbReference type="EMBL" id="JALLPJ020001165">
    <property type="protein sequence ID" value="KAL3775155.1"/>
    <property type="molecule type" value="Genomic_DNA"/>
</dbReference>
<name>A0ABD3NN22_9STRA</name>
<protein>
    <submittedName>
        <fullName evidence="2">Uncharacterized protein</fullName>
    </submittedName>
</protein>
<dbReference type="AlphaFoldDB" id="A0ABD3NN22"/>
<keyword evidence="1" id="KW-0812">Transmembrane</keyword>
<evidence type="ECO:0000313" key="2">
    <source>
        <dbReference type="EMBL" id="KAL3775155.1"/>
    </source>
</evidence>
<evidence type="ECO:0000256" key="1">
    <source>
        <dbReference type="SAM" id="Phobius"/>
    </source>
</evidence>
<keyword evidence="3" id="KW-1185">Reference proteome</keyword>
<accession>A0ABD3NN22</accession>
<feature type="transmembrane region" description="Helical" evidence="1">
    <location>
        <begin position="49"/>
        <end position="70"/>
    </location>
</feature>
<keyword evidence="1" id="KW-0472">Membrane</keyword>
<evidence type="ECO:0000313" key="3">
    <source>
        <dbReference type="Proteomes" id="UP001530400"/>
    </source>
</evidence>
<feature type="transmembrane region" description="Helical" evidence="1">
    <location>
        <begin position="90"/>
        <end position="108"/>
    </location>
</feature>
<proteinExistence type="predicted"/>
<feature type="transmembrane region" description="Helical" evidence="1">
    <location>
        <begin position="115"/>
        <end position="137"/>
    </location>
</feature>
<keyword evidence="1" id="KW-1133">Transmembrane helix</keyword>
<gene>
    <name evidence="2" type="ORF">ACHAWO_002614</name>
</gene>
<sequence>MTIKTVQGEAVVASPITMASTMPGYERKMGHRCCGCCCDSRRAVIIVEIIFGVVANVIGILTLLTAVGLSSVLDYDQLVNDLEKSSTITSVIYGVGIVVSLIVIYGAIGFKASVVGLGIIWTVAQTVASIILQQQSYRESGLKYPIVDAFIRVVISGLLIYPPALFISEVRRGIMSRETYHREEYSCCCV</sequence>